<dbReference type="Proteomes" id="UP000637578">
    <property type="component" value="Unassembled WGS sequence"/>
</dbReference>
<dbReference type="GO" id="GO:0008725">
    <property type="term" value="F:DNA-3-methyladenine glycosylase activity"/>
    <property type="evidence" value="ECO:0007669"/>
    <property type="project" value="InterPro"/>
</dbReference>
<dbReference type="InterPro" id="IPR052891">
    <property type="entry name" value="DNA-3mA_glycosylase"/>
</dbReference>
<dbReference type="PANTHER" id="PTHR30037">
    <property type="entry name" value="DNA-3-METHYLADENINE GLYCOSYLASE 1"/>
    <property type="match status" value="1"/>
</dbReference>
<protein>
    <submittedName>
        <fullName evidence="2">DNA-3-methyladenine glycosylase I</fullName>
    </submittedName>
</protein>
<evidence type="ECO:0000313" key="2">
    <source>
        <dbReference type="EMBL" id="GGM42902.1"/>
    </source>
</evidence>
<accession>A0A8J3FSV0</accession>
<keyword evidence="1" id="KW-0862">Zinc</keyword>
<evidence type="ECO:0000256" key="1">
    <source>
        <dbReference type="PIRSR" id="PIRSR604597-1"/>
    </source>
</evidence>
<keyword evidence="3" id="KW-1185">Reference proteome</keyword>
<dbReference type="PANTHER" id="PTHR30037:SF4">
    <property type="entry name" value="DNA-3-METHYLADENINE GLYCOSYLASE I"/>
    <property type="match status" value="1"/>
</dbReference>
<feature type="binding site" evidence="1">
    <location>
        <position position="14"/>
    </location>
    <ligand>
        <name>Zn(2+)</name>
        <dbReference type="ChEBI" id="CHEBI:29105"/>
    </ligand>
</feature>
<dbReference type="Pfam" id="PF03352">
    <property type="entry name" value="Adenine_glyco"/>
    <property type="match status" value="1"/>
</dbReference>
<dbReference type="NCBIfam" id="TIGR00624">
    <property type="entry name" value="tag"/>
    <property type="match status" value="1"/>
</dbReference>
<dbReference type="InterPro" id="IPR011257">
    <property type="entry name" value="DNA_glycosylase"/>
</dbReference>
<reference evidence="2" key="1">
    <citation type="journal article" date="2014" name="Int. J. Syst. Evol. Microbiol.">
        <title>Complete genome sequence of Corynebacterium casei LMG S-19264T (=DSM 44701T), isolated from a smear-ripened cheese.</title>
        <authorList>
            <consortium name="US DOE Joint Genome Institute (JGI-PGF)"/>
            <person name="Walter F."/>
            <person name="Albersmeier A."/>
            <person name="Kalinowski J."/>
            <person name="Ruckert C."/>
        </authorList>
    </citation>
    <scope>NUCLEOTIDE SEQUENCE</scope>
    <source>
        <strain evidence="2">CGMCC 4.5737</strain>
    </source>
</reference>
<comment type="caution">
    <text evidence="2">The sequence shown here is derived from an EMBL/GenBank/DDBJ whole genome shotgun (WGS) entry which is preliminary data.</text>
</comment>
<dbReference type="GO" id="GO:0046872">
    <property type="term" value="F:metal ion binding"/>
    <property type="evidence" value="ECO:0007669"/>
    <property type="project" value="UniProtKB-KW"/>
</dbReference>
<dbReference type="GO" id="GO:0006284">
    <property type="term" value="P:base-excision repair"/>
    <property type="evidence" value="ECO:0007669"/>
    <property type="project" value="InterPro"/>
</dbReference>
<feature type="binding site" evidence="1">
    <location>
        <position position="27"/>
    </location>
    <ligand>
        <name>Zn(2+)</name>
        <dbReference type="ChEBI" id="CHEBI:29105"/>
    </ligand>
</feature>
<evidence type="ECO:0000313" key="3">
    <source>
        <dbReference type="Proteomes" id="UP000637578"/>
    </source>
</evidence>
<dbReference type="SUPFAM" id="SSF48150">
    <property type="entry name" value="DNA-glycosylase"/>
    <property type="match status" value="1"/>
</dbReference>
<dbReference type="RefSeq" id="WP_189054757.1">
    <property type="nucleotide sequence ID" value="NZ_BMMK01000003.1"/>
</dbReference>
<dbReference type="EMBL" id="BMMK01000003">
    <property type="protein sequence ID" value="GGM42902.1"/>
    <property type="molecule type" value="Genomic_DNA"/>
</dbReference>
<dbReference type="AlphaFoldDB" id="A0A8J3FSV0"/>
<dbReference type="InterPro" id="IPR005019">
    <property type="entry name" value="Adenine_glyco"/>
</dbReference>
<gene>
    <name evidence="2" type="primary">tag</name>
    <name evidence="2" type="ORF">GCM10012275_12290</name>
</gene>
<reference evidence="2" key="2">
    <citation type="submission" date="2020-09" db="EMBL/GenBank/DDBJ databases">
        <authorList>
            <person name="Sun Q."/>
            <person name="Zhou Y."/>
        </authorList>
    </citation>
    <scope>NUCLEOTIDE SEQUENCE</scope>
    <source>
        <strain evidence="2">CGMCC 4.5737</strain>
    </source>
</reference>
<dbReference type="Gene3D" id="1.10.340.30">
    <property type="entry name" value="Hypothetical protein, domain 2"/>
    <property type="match status" value="1"/>
</dbReference>
<feature type="binding site" evidence="1">
    <location>
        <position position="182"/>
    </location>
    <ligand>
        <name>Zn(2+)</name>
        <dbReference type="ChEBI" id="CHEBI:29105"/>
    </ligand>
</feature>
<keyword evidence="1" id="KW-0479">Metal-binding</keyword>
<dbReference type="InterPro" id="IPR004597">
    <property type="entry name" value="Tag"/>
</dbReference>
<feature type="binding site" evidence="1">
    <location>
        <position position="186"/>
    </location>
    <ligand>
        <name>Zn(2+)</name>
        <dbReference type="ChEBI" id="CHEBI:29105"/>
    </ligand>
</feature>
<proteinExistence type="predicted"/>
<sequence>MSDTPVGPDGRARCSWSASAPDYVEYHDTEWGVPLRGVVGMFERLCLESFQSGLSWLLILRRREGFRRAFASFDPQWVAAFGPADVERLLGDAGIIRNRRKIEAAIANARAVQSLDVPLDELLWSFAPDPDSQPVPKSLADVPATTPESWAMARELKRRGFAFVGPTTCYALMQATGMVNDHLAGCWRR</sequence>
<organism evidence="2 3">
    <name type="scientific">Longimycelium tulufanense</name>
    <dbReference type="NCBI Taxonomy" id="907463"/>
    <lineage>
        <taxon>Bacteria</taxon>
        <taxon>Bacillati</taxon>
        <taxon>Actinomycetota</taxon>
        <taxon>Actinomycetes</taxon>
        <taxon>Pseudonocardiales</taxon>
        <taxon>Pseudonocardiaceae</taxon>
        <taxon>Longimycelium</taxon>
    </lineage>
</organism>
<name>A0A8J3FSV0_9PSEU</name>